<gene>
    <name evidence="3" type="ORF">J3S90_14225</name>
</gene>
<dbReference type="Gene3D" id="1.20.120.450">
    <property type="entry name" value="dinb family like domain"/>
    <property type="match status" value="1"/>
</dbReference>
<dbReference type="InterPro" id="IPR007837">
    <property type="entry name" value="DinB"/>
</dbReference>
<dbReference type="SUPFAM" id="SSF109854">
    <property type="entry name" value="DinB/YfiT-like putative metalloenzymes"/>
    <property type="match status" value="1"/>
</dbReference>
<accession>A0ABS5CWG7</accession>
<dbReference type="EMBL" id="JAGFBU010000007">
    <property type="protein sequence ID" value="MBP4142960.1"/>
    <property type="molecule type" value="Genomic_DNA"/>
</dbReference>
<organism evidence="3 4">
    <name type="scientific">Flavobacterium flabelliforme</name>
    <dbReference type="NCBI Taxonomy" id="2816119"/>
    <lineage>
        <taxon>Bacteria</taxon>
        <taxon>Pseudomonadati</taxon>
        <taxon>Bacteroidota</taxon>
        <taxon>Flavobacteriia</taxon>
        <taxon>Flavobacteriales</taxon>
        <taxon>Flavobacteriaceae</taxon>
        <taxon>Flavobacterium</taxon>
    </lineage>
</organism>
<dbReference type="PANTHER" id="PTHR37302">
    <property type="entry name" value="SLR1116 PROTEIN"/>
    <property type="match status" value="1"/>
</dbReference>
<dbReference type="Pfam" id="PF05163">
    <property type="entry name" value="DinB"/>
    <property type="match status" value="1"/>
</dbReference>
<comment type="caution">
    <text evidence="3">The sequence shown here is derived from an EMBL/GenBank/DDBJ whole genome shotgun (WGS) entry which is preliminary data.</text>
</comment>
<evidence type="ECO:0000313" key="4">
    <source>
        <dbReference type="Proteomes" id="UP000674217"/>
    </source>
</evidence>
<name>A0ABS5CWG7_9FLAO</name>
<proteinExistence type="inferred from homology"/>
<keyword evidence="4" id="KW-1185">Reference proteome</keyword>
<sequence length="149" mass="18026">MKEEFKELFEYNYHFNEKLIKIISENTQSVSAKIFKLLNHLINAQQIWNARIKNEKEFEVWQINNWNIIENINKENYSKSLNIINEIDIDNIIEYTNSKEIKFSNKIKDILFHIINHSTYHRAQIATELKICGIEPINTDYIFYKRKLE</sequence>
<dbReference type="PANTHER" id="PTHR37302:SF3">
    <property type="entry name" value="DAMAGE-INDUCIBLE PROTEIN DINB"/>
    <property type="match status" value="1"/>
</dbReference>
<reference evidence="3 4" key="1">
    <citation type="submission" date="2021-03" db="EMBL/GenBank/DDBJ databases">
        <title>Flavobacterium Flabelliformis Sp. Nov. And Flavobacterium Geliluteum Sp. Nov., Two Novel Multidrug Resistant Psychrophilic Species Isolated From Antarctica.</title>
        <authorList>
            <person name="Kralova S."/>
            <person name="Busse H.J."/>
            <person name="Bezdicek M."/>
            <person name="Nykrynova M."/>
            <person name="Kroupova E."/>
            <person name="Krsek D."/>
            <person name="Sedlacek I."/>
        </authorList>
    </citation>
    <scope>NUCLEOTIDE SEQUENCE [LARGE SCALE GENOMIC DNA]</scope>
    <source>
        <strain evidence="3 4">P4023</strain>
    </source>
</reference>
<comment type="similarity">
    <text evidence="1">Belongs to the DinB family.</text>
</comment>
<evidence type="ECO:0000313" key="3">
    <source>
        <dbReference type="EMBL" id="MBP4142960.1"/>
    </source>
</evidence>
<dbReference type="InterPro" id="IPR034660">
    <property type="entry name" value="DinB/YfiT-like"/>
</dbReference>
<dbReference type="RefSeq" id="WP_210646742.1">
    <property type="nucleotide sequence ID" value="NZ_JAGFBU010000007.1"/>
</dbReference>
<keyword evidence="2" id="KW-0479">Metal-binding</keyword>
<protein>
    <submittedName>
        <fullName evidence="3">Damage-inducible protein DinB</fullName>
    </submittedName>
</protein>
<evidence type="ECO:0000256" key="1">
    <source>
        <dbReference type="ARBA" id="ARBA00008635"/>
    </source>
</evidence>
<dbReference type="Proteomes" id="UP000674217">
    <property type="component" value="Unassembled WGS sequence"/>
</dbReference>
<evidence type="ECO:0000256" key="2">
    <source>
        <dbReference type="ARBA" id="ARBA00022723"/>
    </source>
</evidence>